<organism evidence="5 6">
    <name type="scientific">Phaeosphaeria nodorum (strain SN15 / ATCC MYA-4574 / FGSC 10173)</name>
    <name type="common">Glume blotch fungus</name>
    <name type="synonym">Parastagonospora nodorum</name>
    <dbReference type="NCBI Taxonomy" id="321614"/>
    <lineage>
        <taxon>Eukaryota</taxon>
        <taxon>Fungi</taxon>
        <taxon>Dikarya</taxon>
        <taxon>Ascomycota</taxon>
        <taxon>Pezizomycotina</taxon>
        <taxon>Dothideomycetes</taxon>
        <taxon>Pleosporomycetidae</taxon>
        <taxon>Pleosporales</taxon>
        <taxon>Pleosporineae</taxon>
        <taxon>Phaeosphaeriaceae</taxon>
        <taxon>Parastagonospora</taxon>
    </lineage>
</organism>
<dbReference type="OMA" id="FEGRYLG"/>
<keyword evidence="1 3" id="KW-0210">Decarboxylase</keyword>
<evidence type="ECO:0000259" key="4">
    <source>
        <dbReference type="Pfam" id="PF04909"/>
    </source>
</evidence>
<dbReference type="Gene3D" id="3.20.20.140">
    <property type="entry name" value="Metal-dependent hydrolases"/>
    <property type="match status" value="1"/>
</dbReference>
<comment type="similarity">
    <text evidence="3">Belongs to the metallo-dependent hydrolases superfamily.</text>
</comment>
<evidence type="ECO:0000313" key="6">
    <source>
        <dbReference type="Proteomes" id="UP000663193"/>
    </source>
</evidence>
<dbReference type="SUPFAM" id="SSF51556">
    <property type="entry name" value="Metallo-dependent hydrolases"/>
    <property type="match status" value="1"/>
</dbReference>
<evidence type="ECO:0000256" key="3">
    <source>
        <dbReference type="RuleBase" id="RU366045"/>
    </source>
</evidence>
<proteinExistence type="inferred from homology"/>
<dbReference type="GO" id="GO:0016831">
    <property type="term" value="F:carboxy-lyase activity"/>
    <property type="evidence" value="ECO:0007669"/>
    <property type="project" value="UniProtKB-KW"/>
</dbReference>
<dbReference type="InterPro" id="IPR006680">
    <property type="entry name" value="Amidohydro-rel"/>
</dbReference>
<dbReference type="GO" id="GO:0016787">
    <property type="term" value="F:hydrolase activity"/>
    <property type="evidence" value="ECO:0007669"/>
    <property type="project" value="InterPro"/>
</dbReference>
<dbReference type="OrthoDB" id="2832284at2759"/>
<gene>
    <name evidence="5" type="ORF">JI435_158140</name>
</gene>
<keyword evidence="6" id="KW-1185">Reference proteome</keyword>
<evidence type="ECO:0000256" key="1">
    <source>
        <dbReference type="ARBA" id="ARBA00022793"/>
    </source>
</evidence>
<dbReference type="PANTHER" id="PTHR21240:SF32">
    <property type="entry name" value="AMIDOHYDROLASE-RELATED DOMAIN-CONTAINING PROTEIN"/>
    <property type="match status" value="1"/>
</dbReference>
<dbReference type="Pfam" id="PF04909">
    <property type="entry name" value="Amidohydro_2"/>
    <property type="match status" value="1"/>
</dbReference>
<sequence>MKTLRRQIVVVAITSTLLAIANASSLSRKASIDAHSIFEQAAVDTLDSIDLQSIPNLNVEAILQEIYFTRAETAAAIPARRIVSNVTEIIDVHAHCVPEWYRAIVPKTGGNPTPSWNLTGHLDFMASQGISRAVLAFSSPGANVYPGNKTATVGLARLINEQSAAYAQTHPESFTFYAVVPLPYTDEAIVEANYALDILGAAGIALYSNFEGHYLGDPTFTPFFAAINARGGGQIVYIHPTTPYVRVNGSLVEANPTIYPTGNIEFFFETARVLEDLAVTQTILNFTNINYIIPHVGGAWPSVADRLLKSFPGIYDRTLAALQTRFYWDSAGPTYFHQVAGLIAYGIPATQLMFGTDYPYAPLFAYVTSLVGVATSPFVGDEDRPGIWRANAQRLFGARIPER</sequence>
<keyword evidence="2 3" id="KW-0456">Lyase</keyword>
<dbReference type="AlphaFoldDB" id="A0A7U2F9G5"/>
<name>A0A7U2F9G5_PHANO</name>
<dbReference type="PANTHER" id="PTHR21240">
    <property type="entry name" value="2-AMINO-3-CARBOXYLMUCONATE-6-SEMIALDEHYDE DECARBOXYLASE"/>
    <property type="match status" value="1"/>
</dbReference>
<dbReference type="InterPro" id="IPR032466">
    <property type="entry name" value="Metal_Hydrolase"/>
</dbReference>
<dbReference type="EMBL" id="CP069034">
    <property type="protein sequence ID" value="QRD01142.1"/>
    <property type="molecule type" value="Genomic_DNA"/>
</dbReference>
<feature type="domain" description="Amidohydrolase-related" evidence="4">
    <location>
        <begin position="90"/>
        <end position="397"/>
    </location>
</feature>
<dbReference type="RefSeq" id="XP_001805952.1">
    <property type="nucleotide sequence ID" value="XM_001805900.1"/>
</dbReference>
<dbReference type="Proteomes" id="UP000663193">
    <property type="component" value="Chromosome 12"/>
</dbReference>
<accession>A0A7U2F9G5</accession>
<dbReference type="VEuPathDB" id="FungiDB:JI435_158140"/>
<dbReference type="KEGG" id="pno:SNOG_15814"/>
<reference evidence="6" key="1">
    <citation type="journal article" date="2021" name="BMC Genomics">
        <title>Chromosome-level genome assembly and manually-curated proteome of model necrotroph Parastagonospora nodorum Sn15 reveals a genome-wide trove of candidate effector homologs, and redundancy of virulence-related functions within an accessory chromosome.</title>
        <authorList>
            <person name="Bertazzoni S."/>
            <person name="Jones D.A.B."/>
            <person name="Phan H.T."/>
            <person name="Tan K.-C."/>
            <person name="Hane J.K."/>
        </authorList>
    </citation>
    <scope>NUCLEOTIDE SEQUENCE [LARGE SCALE GENOMIC DNA]</scope>
    <source>
        <strain evidence="6">SN15 / ATCC MYA-4574 / FGSC 10173)</strain>
    </source>
</reference>
<evidence type="ECO:0000256" key="2">
    <source>
        <dbReference type="ARBA" id="ARBA00023239"/>
    </source>
</evidence>
<dbReference type="InterPro" id="IPR032465">
    <property type="entry name" value="ACMSD"/>
</dbReference>
<protein>
    <recommendedName>
        <fullName evidence="4">Amidohydrolase-related domain-containing protein</fullName>
    </recommendedName>
</protein>
<evidence type="ECO:0000313" key="5">
    <source>
        <dbReference type="EMBL" id="QRD01142.1"/>
    </source>
</evidence>